<keyword evidence="17" id="KW-0804">Transcription</keyword>
<evidence type="ECO:0000256" key="22">
    <source>
        <dbReference type="SAM" id="MobiDB-lite"/>
    </source>
</evidence>
<comment type="cofactor">
    <cofactor evidence="2">
        <name>Mg(2+)</name>
        <dbReference type="ChEBI" id="CHEBI:18420"/>
    </cofactor>
</comment>
<evidence type="ECO:0000256" key="1">
    <source>
        <dbReference type="ARBA" id="ARBA00001663"/>
    </source>
</evidence>
<comment type="caution">
    <text evidence="24">The sequence shown here is derived from an EMBL/GenBank/DDBJ whole genome shotgun (WGS) entry which is preliminary data.</text>
</comment>
<dbReference type="InterPro" id="IPR050410">
    <property type="entry name" value="CCR4/nocturin_mRNA_transcr"/>
</dbReference>
<dbReference type="InterPro" id="IPR003591">
    <property type="entry name" value="Leu-rich_rpt_typical-subtyp"/>
</dbReference>
<dbReference type="SMART" id="SM00369">
    <property type="entry name" value="LRR_TYP"/>
    <property type="match status" value="3"/>
</dbReference>
<feature type="compositionally biased region" description="Polar residues" evidence="22">
    <location>
        <begin position="22"/>
        <end position="36"/>
    </location>
</feature>
<evidence type="ECO:0000256" key="19">
    <source>
        <dbReference type="ARBA" id="ARBA00030493"/>
    </source>
</evidence>
<evidence type="ECO:0000256" key="3">
    <source>
        <dbReference type="ARBA" id="ARBA00004123"/>
    </source>
</evidence>
<dbReference type="PANTHER" id="PTHR12121">
    <property type="entry name" value="CARBON CATABOLITE REPRESSOR PROTEIN 4"/>
    <property type="match status" value="1"/>
</dbReference>
<evidence type="ECO:0000259" key="23">
    <source>
        <dbReference type="Pfam" id="PF03372"/>
    </source>
</evidence>
<evidence type="ECO:0000256" key="16">
    <source>
        <dbReference type="ARBA" id="ARBA00023015"/>
    </source>
</evidence>
<evidence type="ECO:0000256" key="18">
    <source>
        <dbReference type="ARBA" id="ARBA00023242"/>
    </source>
</evidence>
<evidence type="ECO:0000256" key="8">
    <source>
        <dbReference type="ARBA" id="ARBA00022614"/>
    </source>
</evidence>
<evidence type="ECO:0000256" key="6">
    <source>
        <dbReference type="ARBA" id="ARBA00012161"/>
    </source>
</evidence>
<proteinExistence type="inferred from homology"/>
<dbReference type="InterPro" id="IPR001611">
    <property type="entry name" value="Leu-rich_rpt"/>
</dbReference>
<evidence type="ECO:0000256" key="2">
    <source>
        <dbReference type="ARBA" id="ARBA00001946"/>
    </source>
</evidence>
<keyword evidence="12 24" id="KW-0378">Hydrolase</keyword>
<evidence type="ECO:0000256" key="20">
    <source>
        <dbReference type="ARBA" id="ARBA00031469"/>
    </source>
</evidence>
<keyword evidence="10" id="KW-0479">Metal-binding</keyword>
<feature type="compositionally biased region" description="Polar residues" evidence="22">
    <location>
        <begin position="47"/>
        <end position="59"/>
    </location>
</feature>
<dbReference type="EMBL" id="JASJQH010000001">
    <property type="protein sequence ID" value="KAK9768913.1"/>
    <property type="molecule type" value="Genomic_DNA"/>
</dbReference>
<dbReference type="SUPFAM" id="SSF52075">
    <property type="entry name" value="Outer arm dynein light chain 1"/>
    <property type="match status" value="1"/>
</dbReference>
<keyword evidence="16" id="KW-0805">Transcription regulation</keyword>
<keyword evidence="11" id="KW-0677">Repeat</keyword>
<comment type="subcellular location">
    <subcellularLocation>
        <location evidence="4">Cytoplasm</location>
    </subcellularLocation>
    <subcellularLocation>
        <location evidence="3">Nucleus</location>
    </subcellularLocation>
</comment>
<comment type="catalytic activity">
    <reaction evidence="1">
        <text>Exonucleolytic cleavage of poly(A) to 5'-AMP.</text>
        <dbReference type="EC" id="3.1.13.4"/>
    </reaction>
</comment>
<protein>
    <recommendedName>
        <fullName evidence="6">poly(A)-specific ribonuclease</fullName>
        <ecNumber evidence="6">3.1.13.4</ecNumber>
    </recommendedName>
    <alternativeName>
        <fullName evidence="19">Carbon catabolite repressor protein 4</fullName>
    </alternativeName>
    <alternativeName>
        <fullName evidence="20">Cytoplasmic deadenylase</fullName>
    </alternativeName>
    <alternativeName>
        <fullName evidence="21">Glucose-repressible alcohol dehydrogenase transcriptional effector</fullName>
    </alternativeName>
</protein>
<dbReference type="InterPro" id="IPR025875">
    <property type="entry name" value="Leu-rich_rpt_4"/>
</dbReference>
<feature type="domain" description="Endonuclease/exonuclease/phosphatase" evidence="23">
    <location>
        <begin position="347"/>
        <end position="660"/>
    </location>
</feature>
<reference evidence="24 25" key="1">
    <citation type="submission" date="2023-04" db="EMBL/GenBank/DDBJ databases">
        <title>Genome of Basidiobolus ranarum AG-B5.</title>
        <authorList>
            <person name="Stajich J.E."/>
            <person name="Carter-House D."/>
            <person name="Gryganskyi A."/>
        </authorList>
    </citation>
    <scope>NUCLEOTIDE SEQUENCE [LARGE SCALE GENOMIC DNA]</scope>
    <source>
        <strain evidence="24 25">AG-B5</strain>
    </source>
</reference>
<dbReference type="EC" id="3.1.13.4" evidence="6"/>
<accession>A0ABR2X546</accession>
<evidence type="ECO:0000256" key="15">
    <source>
        <dbReference type="ARBA" id="ARBA00022884"/>
    </source>
</evidence>
<gene>
    <name evidence="24" type="primary">CCR4_1</name>
    <name evidence="24" type="ORF">K7432_000040</name>
</gene>
<dbReference type="Proteomes" id="UP001479436">
    <property type="component" value="Unassembled WGS sequence"/>
</dbReference>
<evidence type="ECO:0000256" key="12">
    <source>
        <dbReference type="ARBA" id="ARBA00022801"/>
    </source>
</evidence>
<dbReference type="Pfam" id="PF03372">
    <property type="entry name" value="Exo_endo_phos"/>
    <property type="match status" value="1"/>
</dbReference>
<keyword evidence="25" id="KW-1185">Reference proteome</keyword>
<feature type="region of interest" description="Disordered" evidence="22">
    <location>
        <begin position="22"/>
        <end position="61"/>
    </location>
</feature>
<sequence length="686" mass="77124">MNDKDNLLHGYTSYSSHPMQSQFLYSNGSPIRSSNHTPSPSTSPSPALNSYNGSSQLYSSMLPRYPGQMNLQQNSLLNPGIATSLSLNQHSQSLTSQTSSNNNMLSMVSSLPTATTPHHQHQINYLQISRQSASSHHHARTAAALSRSAAHSNPITITDPNNPSVAINGLTKKTEEKHGKNGTSGHQWTVLDIGGMGLKNLGLELFSYQFLTTLYLNHNNLTFLTPEIRRLRSLTHLDISGNKLTSIPAELGFLINLKELFMFDNLLETLPPQLGTLYQLENLGLEGNPIKEPLMSILYKDGISELIAYLRDNCPAPPPPPEREWLTFESEKNEAGDQDSNDIFTILTYNILSEKYATSQQYGYTPSWALEWEYRKDLILQEILSYNPDILCLQEVEASQYQEFFHEQLKQADYDGVFWVKSRAKTMSEWERKSVDGCATFFKSSMFKLLDKNIVEFTQVAMQHPDFEKTEDFFNRFMTKDNISGLALLETKDSKQQLLVANAHIHWDPAFADVKLIQVGMLMNEITRCGNEWIRSYRLGYKDISKLPILLCGDFNSLPTSGVCEFLSRGSVTADHEDLCEHNYGTFTSKGLAHKVPLRSAYSQIGELPFTNFTAHFTGAIDYIWYNTGMLNVNGLLGGLDGEYISRNVGFPNAQNPSDHICLLSEFKFKSPQTGPTNPQFRKSAK</sequence>
<evidence type="ECO:0000256" key="14">
    <source>
        <dbReference type="ARBA" id="ARBA00022842"/>
    </source>
</evidence>
<feature type="region of interest" description="Disordered" evidence="22">
    <location>
        <begin position="133"/>
        <end position="167"/>
    </location>
</feature>
<evidence type="ECO:0000256" key="10">
    <source>
        <dbReference type="ARBA" id="ARBA00022723"/>
    </source>
</evidence>
<keyword evidence="8" id="KW-0433">Leucine-rich repeat</keyword>
<dbReference type="PANTHER" id="PTHR12121:SF100">
    <property type="entry name" value="POLY(A)-SPECIFIC RIBONUCLEASE"/>
    <property type="match status" value="1"/>
</dbReference>
<evidence type="ECO:0000256" key="11">
    <source>
        <dbReference type="ARBA" id="ARBA00022737"/>
    </source>
</evidence>
<keyword evidence="9" id="KW-0540">Nuclease</keyword>
<keyword evidence="14" id="KW-0460">Magnesium</keyword>
<dbReference type="CDD" id="cd09097">
    <property type="entry name" value="Deadenylase_CCR4"/>
    <property type="match status" value="1"/>
</dbReference>
<organism evidence="24 25">
    <name type="scientific">Basidiobolus ranarum</name>
    <dbReference type="NCBI Taxonomy" id="34480"/>
    <lineage>
        <taxon>Eukaryota</taxon>
        <taxon>Fungi</taxon>
        <taxon>Fungi incertae sedis</taxon>
        <taxon>Zoopagomycota</taxon>
        <taxon>Entomophthoromycotina</taxon>
        <taxon>Basidiobolomycetes</taxon>
        <taxon>Basidiobolales</taxon>
        <taxon>Basidiobolaceae</taxon>
        <taxon>Basidiobolus</taxon>
    </lineage>
</organism>
<keyword evidence="18" id="KW-0539">Nucleus</keyword>
<name>A0ABR2X546_9FUNG</name>
<evidence type="ECO:0000256" key="7">
    <source>
        <dbReference type="ARBA" id="ARBA00022490"/>
    </source>
</evidence>
<dbReference type="InterPro" id="IPR036691">
    <property type="entry name" value="Endo/exonu/phosph_ase_sf"/>
</dbReference>
<dbReference type="InterPro" id="IPR032675">
    <property type="entry name" value="LRR_dom_sf"/>
</dbReference>
<feature type="compositionally biased region" description="Low complexity" evidence="22">
    <location>
        <begin position="37"/>
        <end position="46"/>
    </location>
</feature>
<evidence type="ECO:0000313" key="25">
    <source>
        <dbReference type="Proteomes" id="UP001479436"/>
    </source>
</evidence>
<evidence type="ECO:0000256" key="5">
    <source>
        <dbReference type="ARBA" id="ARBA00010774"/>
    </source>
</evidence>
<evidence type="ECO:0000256" key="13">
    <source>
        <dbReference type="ARBA" id="ARBA00022839"/>
    </source>
</evidence>
<dbReference type="Gene3D" id="3.80.10.10">
    <property type="entry name" value="Ribonuclease Inhibitor"/>
    <property type="match status" value="1"/>
</dbReference>
<keyword evidence="13" id="KW-0269">Exonuclease</keyword>
<dbReference type="InterPro" id="IPR005135">
    <property type="entry name" value="Endo/exonuclease/phosphatase"/>
</dbReference>
<dbReference type="GO" id="GO:0004535">
    <property type="term" value="F:poly(A)-specific ribonuclease activity"/>
    <property type="evidence" value="ECO:0007669"/>
    <property type="project" value="UniProtKB-EC"/>
</dbReference>
<feature type="compositionally biased region" description="Low complexity" evidence="22">
    <location>
        <begin position="141"/>
        <end position="152"/>
    </location>
</feature>
<feature type="compositionally biased region" description="Polar residues" evidence="22">
    <location>
        <begin position="153"/>
        <end position="165"/>
    </location>
</feature>
<evidence type="ECO:0000256" key="9">
    <source>
        <dbReference type="ARBA" id="ARBA00022722"/>
    </source>
</evidence>
<dbReference type="Gene3D" id="3.60.10.10">
    <property type="entry name" value="Endonuclease/exonuclease/phosphatase"/>
    <property type="match status" value="1"/>
</dbReference>
<dbReference type="Pfam" id="PF12799">
    <property type="entry name" value="LRR_4"/>
    <property type="match status" value="1"/>
</dbReference>
<keyword evidence="7" id="KW-0963">Cytoplasm</keyword>
<keyword evidence="15" id="KW-0694">RNA-binding</keyword>
<dbReference type="PROSITE" id="PS51450">
    <property type="entry name" value="LRR"/>
    <property type="match status" value="1"/>
</dbReference>
<evidence type="ECO:0000313" key="24">
    <source>
        <dbReference type="EMBL" id="KAK9768913.1"/>
    </source>
</evidence>
<evidence type="ECO:0000256" key="21">
    <source>
        <dbReference type="ARBA" id="ARBA00033317"/>
    </source>
</evidence>
<comment type="similarity">
    <text evidence="5">Belongs to the CCR4/nocturin family.</text>
</comment>
<evidence type="ECO:0000256" key="4">
    <source>
        <dbReference type="ARBA" id="ARBA00004496"/>
    </source>
</evidence>
<dbReference type="SUPFAM" id="SSF56219">
    <property type="entry name" value="DNase I-like"/>
    <property type="match status" value="1"/>
</dbReference>
<evidence type="ECO:0000256" key="17">
    <source>
        <dbReference type="ARBA" id="ARBA00023163"/>
    </source>
</evidence>